<dbReference type="GO" id="GO:0006465">
    <property type="term" value="P:signal peptide processing"/>
    <property type="evidence" value="ECO:0007669"/>
    <property type="project" value="InterPro"/>
</dbReference>
<dbReference type="Proteomes" id="UP000078559">
    <property type="component" value="Chromosome 2"/>
</dbReference>
<sequence length="259" mass="28293">MPSQSLLYNLRSAALPFQVPEVQADQSSTWQFQKRRSRSTTSQASHLKNTSDDAIPNYLNSLKFKQSHTLTDVRLGLGYAAFFVSAACFGWDYQFGFESTKYYTAAAVAVYLLLNTALTLWIWFKEKGIVYVGTAPSGETITIATHTRKNVPIYNLTVTIAPKSGKPRTIDLSRSFTEWFDAAGHFVVTPFQTMLASTVPAIGNADPKRANVQEAVGPQYTEEELTAMLAAAGATPEDANASTTGSSTKKGGKRRKAAQ</sequence>
<accession>A0A194VQN9</accession>
<dbReference type="PANTHER" id="PTHR13085:SF0">
    <property type="entry name" value="SIGNAL PEPTIDASE COMPLEX SUBUNIT 2"/>
    <property type="match status" value="1"/>
</dbReference>
<evidence type="ECO:0000256" key="6">
    <source>
        <dbReference type="ARBA" id="ARBA00022989"/>
    </source>
</evidence>
<keyword evidence="7 10" id="KW-0472">Membrane</keyword>
<dbReference type="PANTHER" id="PTHR13085">
    <property type="entry name" value="MICROSOMAL SIGNAL PEPTIDASE 25 KDA SUBUNIT"/>
    <property type="match status" value="1"/>
</dbReference>
<feature type="transmembrane region" description="Helical" evidence="10">
    <location>
        <begin position="75"/>
        <end position="96"/>
    </location>
</feature>
<evidence type="ECO:0000256" key="5">
    <source>
        <dbReference type="ARBA" id="ARBA00022824"/>
    </source>
</evidence>
<dbReference type="OrthoDB" id="29558at2759"/>
<dbReference type="EMBL" id="CM003099">
    <property type="protein sequence ID" value="KUI66509.1"/>
    <property type="molecule type" value="Genomic_DNA"/>
</dbReference>
<keyword evidence="12" id="KW-1185">Reference proteome</keyword>
<gene>
    <name evidence="11" type="ORF">VM1G_01335</name>
</gene>
<evidence type="ECO:0000313" key="12">
    <source>
        <dbReference type="Proteomes" id="UP000078559"/>
    </source>
</evidence>
<keyword evidence="6 10" id="KW-1133">Transmembrane helix</keyword>
<evidence type="ECO:0000256" key="10">
    <source>
        <dbReference type="SAM" id="Phobius"/>
    </source>
</evidence>
<comment type="subcellular location">
    <subcellularLocation>
        <location evidence="1">Endoplasmic reticulum membrane</location>
        <topology evidence="1">Multi-pass membrane protein</topology>
    </subcellularLocation>
</comment>
<evidence type="ECO:0000256" key="2">
    <source>
        <dbReference type="ARBA" id="ARBA00007324"/>
    </source>
</evidence>
<protein>
    <recommendedName>
        <fullName evidence="3">Signal peptidase complex subunit 2</fullName>
    </recommendedName>
</protein>
<evidence type="ECO:0000256" key="1">
    <source>
        <dbReference type="ARBA" id="ARBA00004477"/>
    </source>
</evidence>
<evidence type="ECO:0000256" key="4">
    <source>
        <dbReference type="ARBA" id="ARBA00022692"/>
    </source>
</evidence>
<feature type="compositionally biased region" description="Basic residues" evidence="9">
    <location>
        <begin position="250"/>
        <end position="259"/>
    </location>
</feature>
<dbReference type="InterPro" id="IPR009582">
    <property type="entry name" value="Spc2/SPCS2"/>
</dbReference>
<evidence type="ECO:0000256" key="8">
    <source>
        <dbReference type="ARBA" id="ARBA00045608"/>
    </source>
</evidence>
<comment type="similarity">
    <text evidence="2">Belongs to the SPCS2 family.</text>
</comment>
<evidence type="ECO:0000256" key="9">
    <source>
        <dbReference type="SAM" id="MobiDB-lite"/>
    </source>
</evidence>
<dbReference type="GO" id="GO:0045047">
    <property type="term" value="P:protein targeting to ER"/>
    <property type="evidence" value="ECO:0007669"/>
    <property type="project" value="TreeGrafter"/>
</dbReference>
<evidence type="ECO:0000256" key="7">
    <source>
        <dbReference type="ARBA" id="ARBA00023136"/>
    </source>
</evidence>
<dbReference type="AlphaFoldDB" id="A0A194VQN9"/>
<dbReference type="SMR" id="A0A194VQN9"/>
<dbReference type="GO" id="GO:0005787">
    <property type="term" value="C:signal peptidase complex"/>
    <property type="evidence" value="ECO:0007669"/>
    <property type="project" value="InterPro"/>
</dbReference>
<reference evidence="11" key="1">
    <citation type="submission" date="2014-12" db="EMBL/GenBank/DDBJ databases">
        <title>Genome Sequence of Valsa Canker Pathogens Uncovers a Specific Adaption of Colonization on Woody Bark.</title>
        <authorList>
            <person name="Yin Z."/>
            <person name="Liu H."/>
            <person name="Gao X."/>
            <person name="Li Z."/>
            <person name="Song N."/>
            <person name="Ke X."/>
            <person name="Dai Q."/>
            <person name="Wu Y."/>
            <person name="Sun Y."/>
            <person name="Xu J.-R."/>
            <person name="Kang Z.K."/>
            <person name="Wang L."/>
            <person name="Huang L."/>
        </authorList>
    </citation>
    <scope>NUCLEOTIDE SEQUENCE [LARGE SCALE GENOMIC DNA]</scope>
    <source>
        <strain evidence="11">03-8</strain>
    </source>
</reference>
<keyword evidence="5" id="KW-0256">Endoplasmic reticulum</keyword>
<comment type="function">
    <text evidence="8">Component of the signal peptidase complex (SPC) which catalyzes the cleavage of N-terminal signal sequences from nascent proteins as they are translocated into the lumen of the endoplasmic reticulum. Enhances the enzymatic activity of SPC and facilitates the interactions between different components of the translocation site.</text>
</comment>
<feature type="region of interest" description="Disordered" evidence="9">
    <location>
        <begin position="230"/>
        <end position="259"/>
    </location>
</feature>
<feature type="transmembrane region" description="Helical" evidence="10">
    <location>
        <begin position="102"/>
        <end position="124"/>
    </location>
</feature>
<name>A0A194VQN9_CYTMA</name>
<dbReference type="Pfam" id="PF06703">
    <property type="entry name" value="SPC25"/>
    <property type="match status" value="1"/>
</dbReference>
<keyword evidence="4 10" id="KW-0812">Transmembrane</keyword>
<evidence type="ECO:0000256" key="3">
    <source>
        <dbReference type="ARBA" id="ARBA00017057"/>
    </source>
</evidence>
<proteinExistence type="inferred from homology"/>
<organism evidence="11 12">
    <name type="scientific">Cytospora mali</name>
    <name type="common">Apple Valsa canker fungus</name>
    <name type="synonym">Valsa mali</name>
    <dbReference type="NCBI Taxonomy" id="578113"/>
    <lineage>
        <taxon>Eukaryota</taxon>
        <taxon>Fungi</taxon>
        <taxon>Dikarya</taxon>
        <taxon>Ascomycota</taxon>
        <taxon>Pezizomycotina</taxon>
        <taxon>Sordariomycetes</taxon>
        <taxon>Sordariomycetidae</taxon>
        <taxon>Diaporthales</taxon>
        <taxon>Cytosporaceae</taxon>
        <taxon>Cytospora</taxon>
    </lineage>
</organism>
<evidence type="ECO:0000313" key="11">
    <source>
        <dbReference type="EMBL" id="KUI66509.1"/>
    </source>
</evidence>